<dbReference type="Proteomes" id="UP000187651">
    <property type="component" value="Unassembled WGS sequence"/>
</dbReference>
<sequence>MSNFFKNLFKKLNISTEVSTRDKKLLLLLCSFLLIIAAYYLVFTRVDAKNEKHELEIVKLEKQVKDLEEKTKNKDKYLEDTKDYTSKTEEILSNYSSGSSKAYIINFLNTVESSTGVWIKSAAFETANPIYTFGILNSSNPASTTSYETDMVGYSNSLSIAYEADYNEWKNFISYVNSYFSKNTIDNISSSYDASSNIVSGTMTISMYYITSTDREFKESTYDFIRGKDNLFMENVDTTQSVTVSD</sequence>
<organism evidence="3 4">
    <name type="scientific">Lachnospira pectinoschiza</name>
    <dbReference type="NCBI Taxonomy" id="28052"/>
    <lineage>
        <taxon>Bacteria</taxon>
        <taxon>Bacillati</taxon>
        <taxon>Bacillota</taxon>
        <taxon>Clostridia</taxon>
        <taxon>Lachnospirales</taxon>
        <taxon>Lachnospiraceae</taxon>
        <taxon>Lachnospira</taxon>
    </lineage>
</organism>
<proteinExistence type="predicted"/>
<evidence type="ECO:0000313" key="4">
    <source>
        <dbReference type="Proteomes" id="UP000187651"/>
    </source>
</evidence>
<dbReference type="RefSeq" id="WP_074522064.1">
    <property type="nucleotide sequence ID" value="NZ_FNHZ01000007.1"/>
</dbReference>
<gene>
    <name evidence="3" type="ORF">SAMN05216544_2055</name>
</gene>
<name>A0A1G9Z8W8_9FIRM</name>
<dbReference type="OrthoDB" id="2491264at2"/>
<keyword evidence="2" id="KW-1133">Transmembrane helix</keyword>
<feature type="transmembrane region" description="Helical" evidence="2">
    <location>
        <begin position="25"/>
        <end position="43"/>
    </location>
</feature>
<dbReference type="EMBL" id="FNHZ01000007">
    <property type="protein sequence ID" value="SDN17046.1"/>
    <property type="molecule type" value="Genomic_DNA"/>
</dbReference>
<accession>A0A1G9Z8W8</accession>
<keyword evidence="4" id="KW-1185">Reference proteome</keyword>
<keyword evidence="2" id="KW-0472">Membrane</keyword>
<keyword evidence="2" id="KW-0812">Transmembrane</keyword>
<feature type="coiled-coil region" evidence="1">
    <location>
        <begin position="43"/>
        <end position="80"/>
    </location>
</feature>
<evidence type="ECO:0000256" key="1">
    <source>
        <dbReference type="SAM" id="Coils"/>
    </source>
</evidence>
<reference evidence="4" key="1">
    <citation type="submission" date="2016-10" db="EMBL/GenBank/DDBJ databases">
        <authorList>
            <person name="Varghese N."/>
            <person name="Submissions S."/>
        </authorList>
    </citation>
    <scope>NUCLEOTIDE SEQUENCE [LARGE SCALE GENOMIC DNA]</scope>
    <source>
        <strain evidence="4">M83</strain>
    </source>
</reference>
<evidence type="ECO:0000313" key="3">
    <source>
        <dbReference type="EMBL" id="SDN17046.1"/>
    </source>
</evidence>
<protein>
    <submittedName>
        <fullName evidence="3">Uncharacterized protein</fullName>
    </submittedName>
</protein>
<keyword evidence="1" id="KW-0175">Coiled coil</keyword>
<evidence type="ECO:0000256" key="2">
    <source>
        <dbReference type="SAM" id="Phobius"/>
    </source>
</evidence>
<dbReference type="AlphaFoldDB" id="A0A1G9Z8W8"/>